<feature type="region of interest" description="Disordered" evidence="3">
    <location>
        <begin position="129"/>
        <end position="183"/>
    </location>
</feature>
<organism evidence="4 5">
    <name type="scientific">Vitis vinifera</name>
    <name type="common">Grape</name>
    <dbReference type="NCBI Taxonomy" id="29760"/>
    <lineage>
        <taxon>Eukaryota</taxon>
        <taxon>Viridiplantae</taxon>
        <taxon>Streptophyta</taxon>
        <taxon>Embryophyta</taxon>
        <taxon>Tracheophyta</taxon>
        <taxon>Spermatophyta</taxon>
        <taxon>Magnoliopsida</taxon>
        <taxon>eudicotyledons</taxon>
        <taxon>Gunneridae</taxon>
        <taxon>Pentapetalae</taxon>
        <taxon>rosids</taxon>
        <taxon>Vitales</taxon>
        <taxon>Vitaceae</taxon>
        <taxon>Viteae</taxon>
        <taxon>Vitis</taxon>
    </lineage>
</organism>
<keyword evidence="1" id="KW-0677">Repeat</keyword>
<dbReference type="PROSITE" id="PS51375">
    <property type="entry name" value="PPR"/>
    <property type="match status" value="4"/>
</dbReference>
<dbReference type="InterPro" id="IPR011990">
    <property type="entry name" value="TPR-like_helical_dom_sf"/>
</dbReference>
<dbReference type="FunFam" id="1.25.40.10:FF:001393">
    <property type="entry name" value="Pentatricopeptide repeat-containing protein chloroplastic"/>
    <property type="match status" value="1"/>
</dbReference>
<evidence type="ECO:0000256" key="3">
    <source>
        <dbReference type="SAM" id="MobiDB-lite"/>
    </source>
</evidence>
<sequence>MVNAPMGSFILQGIGCFSSNCNWNTPSSLGFSVSWRPSFAVAVNARRTNCITVNTLLREESNGRSADNGLLDKELEFKPSFGEYLKTMESGIHIKEKKSKFGKQDELYKNSGGRSARGLVQDELDLGWENDDENSSEILEGKGSSKSQRDDKLKGRAYKADSSGLGSKGMRKRHEMNGAQVEKVGDEKIGIKKGEFNKSRKGFLEKGGNDILEIERAAFKNFEAFNDITVKKPVSKMEMEERIQKLAKLLNGADIDMPEWMFSKMMRSAKIRFTDHSILRVIQILGKLGNWRRALQVLEWLQLRERFKSHKLSNGTDQVVVVLELIMGVKLDGGAGREDGRDVGVEINYEFGYEGANDLGLLKLVYVVMLNEEVSWLWNPVCEACLYKSGGFYDVDWIDFVYHKRTTSGQIWKNGRHFVSAVTCYLGLGGYIYTAALDVLGKARRPVEALNVFYAMLGKKETLTNAVTDRTGYFVLRILSTKDQQMSSYPDLVAYHCIAVTLGQAGHMKELFDVIDCMRSPPRKKFKTGALEKWDPRLEPDIIVYNAVLNACVRRKQWEGAFWVLQQLKQQSQKPSITTYGLVMEEESGTIRGLWEDVECIGGGLYATALKLIKLWDTKERGSLSDEDVGLKGLALWMYSLLTDFQEMSKMRKIYGLLYLNLGLGGPQFKGTELQGYELEGKRFACFKDFYRILSAIFKTSILKMEGGEHNGLIPKGNVEDVVDITPCLSVGRFTVGFLRQVVTLIETDSGGKSWLTNLVGFGREEGLEYIVEVDIGVWGRWGSGVLQLGALGSRSPNCQRWCCKKPNFDSNTRSQFSTLKEVMFVCGKYNLVHEFFWKVQKSSIPNALTYKVLVNTLWREGKTDEAVLAVQDMEKRGVVGSAALYYDLARCLCTAGRCQEALMQIEKICKVANKPLVVTYTGLIQACLDSGNIQNAAFIFNQMHEFCSPNLITCNVMLKAYLEHRMFEEAKELFGKMLGDGNRISSKSDYNDRVLPDIYTFNTMIDACDAEKRWHDLEYVYERMLRHGFHFNAKRHLRIILDASRAGKEELLETTWKSLAGEGRVPPPLIKERFCMKLEKGDCAAAVSSITGHPMKELQEPFSKRAWLNLFTENAGRFQTESLVELMHEASVLIARADMPNPVLQNLLASCKEFLRTHMTVSSVSSESSRTETATAIQSEVALKS</sequence>
<accession>A0A438IUX2</accession>
<dbReference type="AlphaFoldDB" id="A0A438IUX2"/>
<dbReference type="GO" id="GO:0009658">
    <property type="term" value="P:chloroplast organization"/>
    <property type="evidence" value="ECO:0007669"/>
    <property type="project" value="InterPro"/>
</dbReference>
<dbReference type="PANTHER" id="PTHR46935">
    <property type="entry name" value="OS01G0674700 PROTEIN"/>
    <property type="match status" value="1"/>
</dbReference>
<proteinExistence type="predicted"/>
<name>A0A438IUX2_VITVI</name>
<dbReference type="EMBL" id="QGNW01000081">
    <property type="protein sequence ID" value="RVX00540.1"/>
    <property type="molecule type" value="Genomic_DNA"/>
</dbReference>
<dbReference type="NCBIfam" id="TIGR00756">
    <property type="entry name" value="PPR"/>
    <property type="match status" value="2"/>
</dbReference>
<dbReference type="SUPFAM" id="SSF48452">
    <property type="entry name" value="TPR-like"/>
    <property type="match status" value="1"/>
</dbReference>
<feature type="repeat" description="PPR" evidence="2">
    <location>
        <begin position="951"/>
        <end position="985"/>
    </location>
</feature>
<evidence type="ECO:0000256" key="1">
    <source>
        <dbReference type="ARBA" id="ARBA00022737"/>
    </source>
</evidence>
<evidence type="ECO:0000313" key="5">
    <source>
        <dbReference type="Proteomes" id="UP000288805"/>
    </source>
</evidence>
<feature type="repeat" description="PPR" evidence="2">
    <location>
        <begin position="847"/>
        <end position="881"/>
    </location>
</feature>
<dbReference type="InterPro" id="IPR002885">
    <property type="entry name" value="PPR_rpt"/>
</dbReference>
<dbReference type="Pfam" id="PF01535">
    <property type="entry name" value="PPR"/>
    <property type="match status" value="3"/>
</dbReference>
<feature type="repeat" description="PPR" evidence="2">
    <location>
        <begin position="998"/>
        <end position="1032"/>
    </location>
</feature>
<dbReference type="InterPro" id="IPR044645">
    <property type="entry name" value="DG1/EMB2279-like"/>
</dbReference>
<dbReference type="Pfam" id="PF13041">
    <property type="entry name" value="PPR_2"/>
    <property type="match status" value="1"/>
</dbReference>
<gene>
    <name evidence="4" type="primary">EMB2279_0</name>
    <name evidence="4" type="ORF">CK203_036967</name>
</gene>
<dbReference type="Pfam" id="PF13812">
    <property type="entry name" value="PPR_3"/>
    <property type="match status" value="1"/>
</dbReference>
<protein>
    <submittedName>
        <fullName evidence="4">Pentatricopeptide repeat-containing protein, chloroplastic</fullName>
    </submittedName>
</protein>
<dbReference type="Proteomes" id="UP000288805">
    <property type="component" value="Unassembled WGS sequence"/>
</dbReference>
<comment type="caution">
    <text evidence="4">The sequence shown here is derived from an EMBL/GenBank/DDBJ whole genome shotgun (WGS) entry which is preliminary data.</text>
</comment>
<evidence type="ECO:0000256" key="2">
    <source>
        <dbReference type="PROSITE-ProRule" id="PRU00708"/>
    </source>
</evidence>
<dbReference type="Gene3D" id="1.25.40.10">
    <property type="entry name" value="Tetratricopeptide repeat domain"/>
    <property type="match status" value="3"/>
</dbReference>
<dbReference type="PANTHER" id="PTHR46935:SF1">
    <property type="entry name" value="OS01G0674700 PROTEIN"/>
    <property type="match status" value="1"/>
</dbReference>
<reference evidence="4 5" key="1">
    <citation type="journal article" date="2018" name="PLoS Genet.">
        <title>Population sequencing reveals clonal diversity and ancestral inbreeding in the grapevine cultivar Chardonnay.</title>
        <authorList>
            <person name="Roach M.J."/>
            <person name="Johnson D.L."/>
            <person name="Bohlmann J."/>
            <person name="van Vuuren H.J."/>
            <person name="Jones S.J."/>
            <person name="Pretorius I.S."/>
            <person name="Schmidt S.A."/>
            <person name="Borneman A.R."/>
        </authorList>
    </citation>
    <scope>NUCLEOTIDE SEQUENCE [LARGE SCALE GENOMIC DNA]</scope>
    <source>
        <strain evidence="5">cv. Chardonnay</strain>
        <tissue evidence="4">Leaf</tissue>
    </source>
</reference>
<evidence type="ECO:0000313" key="4">
    <source>
        <dbReference type="EMBL" id="RVX00540.1"/>
    </source>
</evidence>
<feature type="repeat" description="PPR" evidence="2">
    <location>
        <begin position="541"/>
        <end position="575"/>
    </location>
</feature>